<keyword evidence="3" id="KW-1185">Reference proteome</keyword>
<gene>
    <name evidence="2" type="ORF">DR999_PMT23118</name>
</gene>
<reference evidence="2 3" key="1">
    <citation type="submission" date="2019-04" db="EMBL/GenBank/DDBJ databases">
        <title>Draft genome of the big-headed turtle Platysternon megacephalum.</title>
        <authorList>
            <person name="Gong S."/>
        </authorList>
    </citation>
    <scope>NUCLEOTIDE SEQUENCE [LARGE SCALE GENOMIC DNA]</scope>
    <source>
        <strain evidence="2">DO16091913</strain>
        <tissue evidence="2">Muscle</tissue>
    </source>
</reference>
<dbReference type="EMBL" id="QXTE01008519">
    <property type="protein sequence ID" value="TFJ95357.1"/>
    <property type="molecule type" value="Genomic_DNA"/>
</dbReference>
<evidence type="ECO:0000313" key="2">
    <source>
        <dbReference type="EMBL" id="TFJ95357.1"/>
    </source>
</evidence>
<reference evidence="2 3" key="2">
    <citation type="submission" date="2019-04" db="EMBL/GenBank/DDBJ databases">
        <title>The genome sequence of big-headed turtle.</title>
        <authorList>
            <person name="Gong S."/>
        </authorList>
    </citation>
    <scope>NUCLEOTIDE SEQUENCE [LARGE SCALE GENOMIC DNA]</scope>
    <source>
        <strain evidence="2">DO16091913</strain>
        <tissue evidence="2">Muscle</tissue>
    </source>
</reference>
<evidence type="ECO:0000313" key="3">
    <source>
        <dbReference type="Proteomes" id="UP000297703"/>
    </source>
</evidence>
<protein>
    <submittedName>
        <fullName evidence="2">Guanosine 5'-monophosphate oxidoreductase</fullName>
    </submittedName>
</protein>
<proteinExistence type="predicted"/>
<feature type="region of interest" description="Disordered" evidence="1">
    <location>
        <begin position="11"/>
        <end position="32"/>
    </location>
</feature>
<accession>A0A4D9DGQ3</accession>
<name>A0A4D9DGQ3_9SAUR</name>
<organism evidence="2 3">
    <name type="scientific">Platysternon megacephalum</name>
    <name type="common">big-headed turtle</name>
    <dbReference type="NCBI Taxonomy" id="55544"/>
    <lineage>
        <taxon>Eukaryota</taxon>
        <taxon>Metazoa</taxon>
        <taxon>Chordata</taxon>
        <taxon>Craniata</taxon>
        <taxon>Vertebrata</taxon>
        <taxon>Euteleostomi</taxon>
        <taxon>Archelosauria</taxon>
        <taxon>Testudinata</taxon>
        <taxon>Testudines</taxon>
        <taxon>Cryptodira</taxon>
        <taxon>Durocryptodira</taxon>
        <taxon>Testudinoidea</taxon>
        <taxon>Platysternidae</taxon>
        <taxon>Platysternon</taxon>
    </lineage>
</organism>
<evidence type="ECO:0000256" key="1">
    <source>
        <dbReference type="SAM" id="MobiDB-lite"/>
    </source>
</evidence>
<comment type="caution">
    <text evidence="2">The sequence shown here is derived from an EMBL/GenBank/DDBJ whole genome shotgun (WGS) entry which is preliminary data.</text>
</comment>
<sequence>MALSPALWEHELQNPTGKGEYRDPNSQLHRAQQMAPVEMPQQVSMSQGNGKARVSHSLLLGRSHPPAGPGQCRTPHSTGLAWCKGGRLRGSGPESMGLRGGVPPTLAGMRVWHWGGGMHR</sequence>
<dbReference type="AlphaFoldDB" id="A0A4D9DGQ3"/>
<dbReference type="Proteomes" id="UP000297703">
    <property type="component" value="Unassembled WGS sequence"/>
</dbReference>